<dbReference type="OrthoDB" id="5789754at2759"/>
<protein>
    <submittedName>
        <fullName evidence="2">Uncharacterized protein</fullName>
    </submittedName>
</protein>
<name>A0A9P1ING2_9PELO</name>
<feature type="transmembrane region" description="Helical" evidence="1">
    <location>
        <begin position="40"/>
        <end position="60"/>
    </location>
</feature>
<proteinExistence type="predicted"/>
<keyword evidence="1" id="KW-0472">Membrane</keyword>
<dbReference type="Proteomes" id="UP001152747">
    <property type="component" value="Unassembled WGS sequence"/>
</dbReference>
<keyword evidence="1" id="KW-0812">Transmembrane</keyword>
<evidence type="ECO:0000256" key="1">
    <source>
        <dbReference type="SAM" id="Phobius"/>
    </source>
</evidence>
<feature type="transmembrane region" description="Helical" evidence="1">
    <location>
        <begin position="72"/>
        <end position="94"/>
    </location>
</feature>
<evidence type="ECO:0000313" key="3">
    <source>
        <dbReference type="Proteomes" id="UP001152747"/>
    </source>
</evidence>
<evidence type="ECO:0000313" key="2">
    <source>
        <dbReference type="EMBL" id="CAI5448262.1"/>
    </source>
</evidence>
<keyword evidence="1" id="KW-1133">Transmembrane helix</keyword>
<reference evidence="2" key="1">
    <citation type="submission" date="2022-11" db="EMBL/GenBank/DDBJ databases">
        <authorList>
            <person name="Kikuchi T."/>
        </authorList>
    </citation>
    <scope>NUCLEOTIDE SEQUENCE</scope>
    <source>
        <strain evidence="2">PS1010</strain>
    </source>
</reference>
<sequence length="177" mass="20100">MGNYLGAEKEERQTVICRRVENYRHMSVTPNQENTSRNEVQTLVTMGAVVLILTIIVLIGRANNSAFGDREYILLTPTFWLFCILMFSALCQLIDVIRKRKIQRESVANVQSLLVEMNFPESFPCLLAGPHDECCGGRGIVQKPLPTYDELVVDDETAKPPTYTRALTMLQEKQQFS</sequence>
<organism evidence="2 3">
    <name type="scientific">Caenorhabditis angaria</name>
    <dbReference type="NCBI Taxonomy" id="860376"/>
    <lineage>
        <taxon>Eukaryota</taxon>
        <taxon>Metazoa</taxon>
        <taxon>Ecdysozoa</taxon>
        <taxon>Nematoda</taxon>
        <taxon>Chromadorea</taxon>
        <taxon>Rhabditida</taxon>
        <taxon>Rhabditina</taxon>
        <taxon>Rhabditomorpha</taxon>
        <taxon>Rhabditoidea</taxon>
        <taxon>Rhabditidae</taxon>
        <taxon>Peloderinae</taxon>
        <taxon>Caenorhabditis</taxon>
    </lineage>
</organism>
<accession>A0A9P1ING2</accession>
<dbReference type="EMBL" id="CANHGI010000004">
    <property type="protein sequence ID" value="CAI5448262.1"/>
    <property type="molecule type" value="Genomic_DNA"/>
</dbReference>
<gene>
    <name evidence="2" type="ORF">CAMP_LOCUS10899</name>
</gene>
<keyword evidence="3" id="KW-1185">Reference proteome</keyword>
<comment type="caution">
    <text evidence="2">The sequence shown here is derived from an EMBL/GenBank/DDBJ whole genome shotgun (WGS) entry which is preliminary data.</text>
</comment>
<dbReference type="AlphaFoldDB" id="A0A9P1ING2"/>